<organism evidence="3 4">
    <name type="scientific">Phytophthora fragariaefolia</name>
    <dbReference type="NCBI Taxonomy" id="1490495"/>
    <lineage>
        <taxon>Eukaryota</taxon>
        <taxon>Sar</taxon>
        <taxon>Stramenopiles</taxon>
        <taxon>Oomycota</taxon>
        <taxon>Peronosporomycetes</taxon>
        <taxon>Peronosporales</taxon>
        <taxon>Peronosporaceae</taxon>
        <taxon>Phytophthora</taxon>
    </lineage>
</organism>
<feature type="transmembrane region" description="Helical" evidence="2">
    <location>
        <begin position="34"/>
        <end position="53"/>
    </location>
</feature>
<evidence type="ECO:0000313" key="3">
    <source>
        <dbReference type="EMBL" id="GMF30656.1"/>
    </source>
</evidence>
<feature type="region of interest" description="Disordered" evidence="1">
    <location>
        <begin position="1"/>
        <end position="30"/>
    </location>
</feature>
<evidence type="ECO:0000256" key="1">
    <source>
        <dbReference type="SAM" id="MobiDB-lite"/>
    </source>
</evidence>
<comment type="caution">
    <text evidence="3">The sequence shown here is derived from an EMBL/GenBank/DDBJ whole genome shotgun (WGS) entry which is preliminary data.</text>
</comment>
<gene>
    <name evidence="3" type="ORF">Pfra01_000682300</name>
</gene>
<sequence length="622" mass="69872">MAETLTSPSLTGGKHTPRSQRDQRGRRPRSIQMPVMRTVMIVWVAVGMGPFFLQLRSFAGFVTPHEITTSLIAPANATMETTDLFNVCPATSMVFAGARWNICPTHYCRLQSGVLCHIVVPQYNTHGSYFIMNRRTTPHRTTPPSCADDSFPFYGNFYHGSIGYYSIYAEESGTFCRLDNTSYVTVSGLGTYDINGLQLVMDRGGLGYRRSYWYIFTGTAFILVRSFMLRRSFVSCRRFAQRCDQMAESIRIQEAVVYVQESMRLSAHGAKNFHRTLLLFLLVDQGVMSDFFLLSTQEGLFGRIQAISLGYHLSGVMSMMFEMVETMNWMSETLRCQVKRLLFNYETVLIGEFITAVVLQYYLTSLSRSRLKDTEPAAEVVSYYLMGLIGHIVLALGCLTIIVFTRAVGAIGFVWWMFGTSRVLTKACSVDAALGARSKMILLSGYVWENGELYYRARTLKALGIMKAVEPDGKELFVHTTLHWVSIPKQNFAVLGAVENRWVEPIPERPCSSILSLFDRELGGDTTNSASDIGDSLLLRSDSPGRQCCFKCWCERASRSSMVTPGPARAKVNIRALNEDHTPRQLSPGRGDRLDLPGLIEVCEATQQDFVESRIELKSIKA</sequence>
<evidence type="ECO:0000256" key="2">
    <source>
        <dbReference type="SAM" id="Phobius"/>
    </source>
</evidence>
<feature type="transmembrane region" description="Helical" evidence="2">
    <location>
        <begin position="342"/>
        <end position="363"/>
    </location>
</feature>
<keyword evidence="4" id="KW-1185">Reference proteome</keyword>
<reference evidence="3" key="1">
    <citation type="submission" date="2023-04" db="EMBL/GenBank/DDBJ databases">
        <title>Phytophthora fragariaefolia NBRC 109709.</title>
        <authorList>
            <person name="Ichikawa N."/>
            <person name="Sato H."/>
            <person name="Tonouchi N."/>
        </authorList>
    </citation>
    <scope>NUCLEOTIDE SEQUENCE</scope>
    <source>
        <strain evidence="3">NBRC 109709</strain>
    </source>
</reference>
<feature type="transmembrane region" description="Helical" evidence="2">
    <location>
        <begin position="211"/>
        <end position="228"/>
    </location>
</feature>
<evidence type="ECO:0000313" key="4">
    <source>
        <dbReference type="Proteomes" id="UP001165121"/>
    </source>
</evidence>
<keyword evidence="2" id="KW-0812">Transmembrane</keyword>
<dbReference type="OrthoDB" id="111039at2759"/>
<proteinExistence type="predicted"/>
<keyword evidence="2" id="KW-0472">Membrane</keyword>
<protein>
    <submittedName>
        <fullName evidence="3">Unnamed protein product</fullName>
    </submittedName>
</protein>
<name>A0A9W6X4Y1_9STRA</name>
<dbReference type="EMBL" id="BSXT01000600">
    <property type="protein sequence ID" value="GMF30656.1"/>
    <property type="molecule type" value="Genomic_DNA"/>
</dbReference>
<feature type="transmembrane region" description="Helical" evidence="2">
    <location>
        <begin position="383"/>
        <end position="416"/>
    </location>
</feature>
<keyword evidence="2" id="KW-1133">Transmembrane helix</keyword>
<accession>A0A9W6X4Y1</accession>
<feature type="compositionally biased region" description="Polar residues" evidence="1">
    <location>
        <begin position="1"/>
        <end position="10"/>
    </location>
</feature>
<dbReference type="Proteomes" id="UP001165121">
    <property type="component" value="Unassembled WGS sequence"/>
</dbReference>
<dbReference type="AlphaFoldDB" id="A0A9W6X4Y1"/>